<evidence type="ECO:0000256" key="5">
    <source>
        <dbReference type="ARBA" id="ARBA00023136"/>
    </source>
</evidence>
<dbReference type="Pfam" id="PF02361">
    <property type="entry name" value="CbiQ"/>
    <property type="match status" value="1"/>
</dbReference>
<evidence type="ECO:0000313" key="8">
    <source>
        <dbReference type="Proteomes" id="UP001259659"/>
    </source>
</evidence>
<evidence type="ECO:0000256" key="4">
    <source>
        <dbReference type="ARBA" id="ARBA00022989"/>
    </source>
</evidence>
<evidence type="ECO:0000256" key="1">
    <source>
        <dbReference type="ARBA" id="ARBA00004141"/>
    </source>
</evidence>
<sequence>MLTYRPGETVAHRLDARSKLACQFGFAVAAFAQPTPRRLLALAGLAGVVLLAGRLSPVTVLRGYWFVFVILLLAPLSAALSVTQPWVDPERGVASLLAVSRVALVLVVGAVYVRTTPVRESRAVIQRYVPGRTGQALGVGVALTFRFLPVLRRDLLTVREAIQARGGERRSVVDRAKRIAVVGLARSLSRSDRLSLALRARCFAWNPTPPEMSFGRWDYPVVALGVLLACWPLAGLL</sequence>
<feature type="transmembrane region" description="Helical" evidence="6">
    <location>
        <begin position="63"/>
        <end position="82"/>
    </location>
</feature>
<gene>
    <name evidence="7" type="ORF">NDI56_15440</name>
</gene>
<accession>A0ABU2FG39</accession>
<evidence type="ECO:0000313" key="7">
    <source>
        <dbReference type="EMBL" id="MDS0260800.1"/>
    </source>
</evidence>
<reference evidence="7 8" key="1">
    <citation type="submission" date="2022-06" db="EMBL/GenBank/DDBJ databases">
        <title>Haloarcula sp. a new haloarchaeum isolate from saline soil.</title>
        <authorList>
            <person name="Strakova D."/>
            <person name="Galisteo C."/>
            <person name="Sanchez-Porro C."/>
            <person name="Ventosa A."/>
        </authorList>
    </citation>
    <scope>NUCLEOTIDE SEQUENCE [LARGE SCALE GENOMIC DNA]</scope>
    <source>
        <strain evidence="7 8">S1CR25-12</strain>
    </source>
</reference>
<dbReference type="PANTHER" id="PTHR34857">
    <property type="entry name" value="SLL0384 PROTEIN"/>
    <property type="match status" value="1"/>
</dbReference>
<name>A0ABU2FG39_9EURY</name>
<evidence type="ECO:0000256" key="6">
    <source>
        <dbReference type="SAM" id="Phobius"/>
    </source>
</evidence>
<keyword evidence="5 6" id="KW-0472">Membrane</keyword>
<keyword evidence="4 6" id="KW-1133">Transmembrane helix</keyword>
<feature type="transmembrane region" description="Helical" evidence="6">
    <location>
        <begin position="39"/>
        <end position="57"/>
    </location>
</feature>
<dbReference type="EMBL" id="JAMQON010000004">
    <property type="protein sequence ID" value="MDS0260800.1"/>
    <property type="molecule type" value="Genomic_DNA"/>
</dbReference>
<dbReference type="PANTHER" id="PTHR34857:SF2">
    <property type="entry name" value="SLL0384 PROTEIN"/>
    <property type="match status" value="1"/>
</dbReference>
<keyword evidence="2" id="KW-1003">Cell membrane</keyword>
<evidence type="ECO:0000256" key="3">
    <source>
        <dbReference type="ARBA" id="ARBA00022692"/>
    </source>
</evidence>
<dbReference type="Proteomes" id="UP001259659">
    <property type="component" value="Unassembled WGS sequence"/>
</dbReference>
<keyword evidence="8" id="KW-1185">Reference proteome</keyword>
<keyword evidence="3 6" id="KW-0812">Transmembrane</keyword>
<feature type="transmembrane region" description="Helical" evidence="6">
    <location>
        <begin position="94"/>
        <end position="113"/>
    </location>
</feature>
<protein>
    <submittedName>
        <fullName evidence="7">Energy-coupling factor transporter transmembrane protein EcfT</fullName>
    </submittedName>
</protein>
<evidence type="ECO:0000256" key="2">
    <source>
        <dbReference type="ARBA" id="ARBA00022475"/>
    </source>
</evidence>
<comment type="subcellular location">
    <subcellularLocation>
        <location evidence="1">Membrane</location>
        <topology evidence="1">Multi-pass membrane protein</topology>
    </subcellularLocation>
</comment>
<dbReference type="InterPro" id="IPR051611">
    <property type="entry name" value="ECF_transporter_component"/>
</dbReference>
<dbReference type="RefSeq" id="WP_310920564.1">
    <property type="nucleotide sequence ID" value="NZ_JAMQON010000004.1"/>
</dbReference>
<proteinExistence type="predicted"/>
<comment type="caution">
    <text evidence="7">The sequence shown here is derived from an EMBL/GenBank/DDBJ whole genome shotgun (WGS) entry which is preliminary data.</text>
</comment>
<organism evidence="7 8">
    <name type="scientific">Haloarcula saliterrae</name>
    <dbReference type="NCBI Taxonomy" id="2950534"/>
    <lineage>
        <taxon>Archaea</taxon>
        <taxon>Methanobacteriati</taxon>
        <taxon>Methanobacteriota</taxon>
        <taxon>Stenosarchaea group</taxon>
        <taxon>Halobacteria</taxon>
        <taxon>Halobacteriales</taxon>
        <taxon>Haloarculaceae</taxon>
        <taxon>Haloarcula</taxon>
    </lineage>
</organism>
<dbReference type="InterPro" id="IPR003339">
    <property type="entry name" value="ABC/ECF_trnsptr_transmembrane"/>
</dbReference>
<dbReference type="CDD" id="cd16914">
    <property type="entry name" value="EcfT"/>
    <property type="match status" value="1"/>
</dbReference>